<name>A0A364RDQ6_9BACT</name>
<evidence type="ECO:0000313" key="4">
    <source>
        <dbReference type="Proteomes" id="UP000251692"/>
    </source>
</evidence>
<dbReference type="OrthoDB" id="9803233at2"/>
<dbReference type="CDD" id="cd04301">
    <property type="entry name" value="NAT_SF"/>
    <property type="match status" value="1"/>
</dbReference>
<dbReference type="RefSeq" id="WP_112306001.1">
    <property type="nucleotide sequence ID" value="NZ_QMDV01000003.1"/>
</dbReference>
<evidence type="ECO:0000259" key="2">
    <source>
        <dbReference type="PROSITE" id="PS51186"/>
    </source>
</evidence>
<dbReference type="Proteomes" id="UP000251692">
    <property type="component" value="Unassembled WGS sequence"/>
</dbReference>
<dbReference type="PANTHER" id="PTHR13947">
    <property type="entry name" value="GNAT FAMILY N-ACETYLTRANSFERASE"/>
    <property type="match status" value="1"/>
</dbReference>
<proteinExistence type="predicted"/>
<dbReference type="SUPFAM" id="SSF55729">
    <property type="entry name" value="Acyl-CoA N-acyltransferases (Nat)"/>
    <property type="match status" value="1"/>
</dbReference>
<keyword evidence="1 3" id="KW-0808">Transferase</keyword>
<keyword evidence="4" id="KW-1185">Reference proteome</keyword>
<organism evidence="3 4">
    <name type="scientific">Pontibacter arcticus</name>
    <dbReference type="NCBI Taxonomy" id="2080288"/>
    <lineage>
        <taxon>Bacteria</taxon>
        <taxon>Pseudomonadati</taxon>
        <taxon>Bacteroidota</taxon>
        <taxon>Cytophagia</taxon>
        <taxon>Cytophagales</taxon>
        <taxon>Hymenobacteraceae</taxon>
        <taxon>Pontibacter</taxon>
    </lineage>
</organism>
<sequence length="155" mass="17355">MLKIKRTDASDPDFKELVVSLDQDLKVRDGEDYSFYAQYNKLDTIKNTVVAYLDDVAVGCGAVKMHESGVGEVKRMFVRPGYRGQGIAGKILTELESWATELQFSKLILETGMAQPEAIALYTKSGYIRMPNYGQYENVENSVCMQKQLSVPEAP</sequence>
<dbReference type="PROSITE" id="PS51186">
    <property type="entry name" value="GNAT"/>
    <property type="match status" value="1"/>
</dbReference>
<dbReference type="Gene3D" id="3.40.630.30">
    <property type="match status" value="1"/>
</dbReference>
<dbReference type="Pfam" id="PF00583">
    <property type="entry name" value="Acetyltransf_1"/>
    <property type="match status" value="1"/>
</dbReference>
<dbReference type="InterPro" id="IPR050769">
    <property type="entry name" value="NAT_camello-type"/>
</dbReference>
<dbReference type="AlphaFoldDB" id="A0A364RDQ6"/>
<accession>A0A364RDQ6</accession>
<gene>
    <name evidence="3" type="ORF">DP923_11535</name>
</gene>
<evidence type="ECO:0000313" key="3">
    <source>
        <dbReference type="EMBL" id="RAU82409.1"/>
    </source>
</evidence>
<dbReference type="PANTHER" id="PTHR13947:SF37">
    <property type="entry name" value="LD18367P"/>
    <property type="match status" value="1"/>
</dbReference>
<feature type="domain" description="N-acetyltransferase" evidence="2">
    <location>
        <begin position="5"/>
        <end position="150"/>
    </location>
</feature>
<dbReference type="EMBL" id="QMDV01000003">
    <property type="protein sequence ID" value="RAU82409.1"/>
    <property type="molecule type" value="Genomic_DNA"/>
</dbReference>
<dbReference type="GO" id="GO:0008080">
    <property type="term" value="F:N-acetyltransferase activity"/>
    <property type="evidence" value="ECO:0007669"/>
    <property type="project" value="InterPro"/>
</dbReference>
<protein>
    <submittedName>
        <fullName evidence="3">GNAT family N-acetyltransferase</fullName>
    </submittedName>
</protein>
<reference evidence="3 4" key="1">
    <citation type="submission" date="2018-06" db="EMBL/GenBank/DDBJ databases">
        <authorList>
            <person name="Liu Z.-W."/>
        </authorList>
    </citation>
    <scope>NUCLEOTIDE SEQUENCE [LARGE SCALE GENOMIC DNA]</scope>
    <source>
        <strain evidence="3 4">2b14</strain>
    </source>
</reference>
<dbReference type="InterPro" id="IPR016181">
    <property type="entry name" value="Acyl_CoA_acyltransferase"/>
</dbReference>
<evidence type="ECO:0000256" key="1">
    <source>
        <dbReference type="ARBA" id="ARBA00022679"/>
    </source>
</evidence>
<dbReference type="InterPro" id="IPR000182">
    <property type="entry name" value="GNAT_dom"/>
</dbReference>
<reference evidence="3 4" key="2">
    <citation type="submission" date="2018-07" db="EMBL/GenBank/DDBJ databases">
        <title>Pontibacter sp. 2b14 genomic sequence and assembly.</title>
        <authorList>
            <person name="Du Z.-J."/>
        </authorList>
    </citation>
    <scope>NUCLEOTIDE SEQUENCE [LARGE SCALE GENOMIC DNA]</scope>
    <source>
        <strain evidence="3 4">2b14</strain>
    </source>
</reference>
<comment type="caution">
    <text evidence="3">The sequence shown here is derived from an EMBL/GenBank/DDBJ whole genome shotgun (WGS) entry which is preliminary data.</text>
</comment>